<organism evidence="1 2">
    <name type="scientific">Gossypium raimondii</name>
    <name type="common">Peruvian cotton</name>
    <name type="synonym">Gossypium klotzschianum subsp. raimondii</name>
    <dbReference type="NCBI Taxonomy" id="29730"/>
    <lineage>
        <taxon>Eukaryota</taxon>
        <taxon>Viridiplantae</taxon>
        <taxon>Streptophyta</taxon>
        <taxon>Embryophyta</taxon>
        <taxon>Tracheophyta</taxon>
        <taxon>Spermatophyta</taxon>
        <taxon>Magnoliopsida</taxon>
        <taxon>eudicotyledons</taxon>
        <taxon>Gunneridae</taxon>
        <taxon>Pentapetalae</taxon>
        <taxon>rosids</taxon>
        <taxon>malvids</taxon>
        <taxon>Malvales</taxon>
        <taxon>Malvaceae</taxon>
        <taxon>Malvoideae</taxon>
        <taxon>Gossypium</taxon>
    </lineage>
</organism>
<protein>
    <submittedName>
        <fullName evidence="1">Uncharacterized protein</fullName>
    </submittedName>
</protein>
<gene>
    <name evidence="1" type="ORF">B456_N027800</name>
</gene>
<sequence length="69" mass="8209">MTKRIHSNPSCTIKKLSPFRIIQFTALPTGKHHRSSCIRSNNKLLCFLYHFIASIRLQFQWIRCFHVHV</sequence>
<accession>A0A0D2VM28</accession>
<name>A0A0D2VM28_GOSRA</name>
<evidence type="ECO:0000313" key="1">
    <source>
        <dbReference type="EMBL" id="KJB84464.1"/>
    </source>
</evidence>
<keyword evidence="2" id="KW-1185">Reference proteome</keyword>
<dbReference type="EMBL" id="KB204924">
    <property type="protein sequence ID" value="KJB84464.1"/>
    <property type="molecule type" value="Genomic_DNA"/>
</dbReference>
<evidence type="ECO:0000313" key="2">
    <source>
        <dbReference type="Proteomes" id="UP000032304"/>
    </source>
</evidence>
<dbReference type="Gramene" id="KJB84464">
    <property type="protein sequence ID" value="KJB84464"/>
    <property type="gene ID" value="B456_N027800"/>
</dbReference>
<dbReference type="AlphaFoldDB" id="A0A0D2VM28"/>
<reference evidence="1 2" key="1">
    <citation type="journal article" date="2012" name="Nature">
        <title>Repeated polyploidization of Gossypium genomes and the evolution of spinnable cotton fibres.</title>
        <authorList>
            <person name="Paterson A.H."/>
            <person name="Wendel J.F."/>
            <person name="Gundlach H."/>
            <person name="Guo H."/>
            <person name="Jenkins J."/>
            <person name="Jin D."/>
            <person name="Llewellyn D."/>
            <person name="Showmaker K.C."/>
            <person name="Shu S."/>
            <person name="Udall J."/>
            <person name="Yoo M.J."/>
            <person name="Byers R."/>
            <person name="Chen W."/>
            <person name="Doron-Faigenboim A."/>
            <person name="Duke M.V."/>
            <person name="Gong L."/>
            <person name="Grimwood J."/>
            <person name="Grover C."/>
            <person name="Grupp K."/>
            <person name="Hu G."/>
            <person name="Lee T.H."/>
            <person name="Li J."/>
            <person name="Lin L."/>
            <person name="Liu T."/>
            <person name="Marler B.S."/>
            <person name="Page J.T."/>
            <person name="Roberts A.W."/>
            <person name="Romanel E."/>
            <person name="Sanders W.S."/>
            <person name="Szadkowski E."/>
            <person name="Tan X."/>
            <person name="Tang H."/>
            <person name="Xu C."/>
            <person name="Wang J."/>
            <person name="Wang Z."/>
            <person name="Zhang D."/>
            <person name="Zhang L."/>
            <person name="Ashrafi H."/>
            <person name="Bedon F."/>
            <person name="Bowers J.E."/>
            <person name="Brubaker C.L."/>
            <person name="Chee P.W."/>
            <person name="Das S."/>
            <person name="Gingle A.R."/>
            <person name="Haigler C.H."/>
            <person name="Harker D."/>
            <person name="Hoffmann L.V."/>
            <person name="Hovav R."/>
            <person name="Jones D.C."/>
            <person name="Lemke C."/>
            <person name="Mansoor S."/>
            <person name="ur Rahman M."/>
            <person name="Rainville L.N."/>
            <person name="Rambani A."/>
            <person name="Reddy U.K."/>
            <person name="Rong J.K."/>
            <person name="Saranga Y."/>
            <person name="Scheffler B.E."/>
            <person name="Scheffler J.A."/>
            <person name="Stelly D.M."/>
            <person name="Triplett B.A."/>
            <person name="Van Deynze A."/>
            <person name="Vaslin M.F."/>
            <person name="Waghmare V.N."/>
            <person name="Walford S.A."/>
            <person name="Wright R.J."/>
            <person name="Zaki E.A."/>
            <person name="Zhang T."/>
            <person name="Dennis E.S."/>
            <person name="Mayer K.F."/>
            <person name="Peterson D.G."/>
            <person name="Rokhsar D.S."/>
            <person name="Wang X."/>
            <person name="Schmutz J."/>
        </authorList>
    </citation>
    <scope>NUCLEOTIDE SEQUENCE [LARGE SCALE GENOMIC DNA]</scope>
</reference>
<proteinExistence type="predicted"/>
<dbReference type="Proteomes" id="UP000032304">
    <property type="component" value="Unassembled WGS sequence"/>
</dbReference>